<evidence type="ECO:0000313" key="9">
    <source>
        <dbReference type="EMBL" id="CAG8892662.1"/>
    </source>
</evidence>
<dbReference type="PRINTS" id="PR00704">
    <property type="entry name" value="CALPAIN"/>
</dbReference>
<keyword evidence="10" id="KW-1185">Reference proteome</keyword>
<name>A0A9W4K820_9EURO</name>
<dbReference type="CDD" id="cd00044">
    <property type="entry name" value="CysPc"/>
    <property type="match status" value="1"/>
</dbReference>
<proteinExistence type="inferred from homology"/>
<keyword evidence="2 6" id="KW-0645">Protease</keyword>
<dbReference type="Proteomes" id="UP001154252">
    <property type="component" value="Unassembled WGS sequence"/>
</dbReference>
<feature type="region of interest" description="Disordered" evidence="7">
    <location>
        <begin position="808"/>
        <end position="849"/>
    </location>
</feature>
<dbReference type="PANTHER" id="PTHR10183:SF379">
    <property type="entry name" value="CALPAIN-5"/>
    <property type="match status" value="1"/>
</dbReference>
<evidence type="ECO:0000259" key="8">
    <source>
        <dbReference type="PROSITE" id="PS50203"/>
    </source>
</evidence>
<feature type="compositionally biased region" description="Basic and acidic residues" evidence="7">
    <location>
        <begin position="630"/>
        <end position="646"/>
    </location>
</feature>
<feature type="region of interest" description="Disordered" evidence="7">
    <location>
        <begin position="704"/>
        <end position="733"/>
    </location>
</feature>
<feature type="active site" evidence="5 6">
    <location>
        <position position="164"/>
    </location>
</feature>
<sequence length="849" mass="97582">MGYGVAGPGSSRSNSRPPRARSQAPQESVKQFWEQFNTKYPGKVYTVLPDNPYARTRAKHVPSGRVRGHEAVKSYEQARRECQKSVDRIVKECERVNQRYSDPHFDIELDLKSGRRHYLDGLDKPNTEMRPRGVKRVTEIFENPQFFVNGPTASDVRQGYDGDCWLMAALCTMGNKEELIEKICVARNEEVGIYGFVFHRDGEWQQCIVDDKLYLRAADYDESVEERPIWDDINRTDTEEEYRRVWQTGSRALYFAQCVDENETWLPLLEKAFAKAHGDYSAIEGGFVGEAIEDLTGGVTSEVLSSNILNKDRFWTEEIMKVNKEFLFGCGTGLFSNWLDPKYRGPPRDRKGISEGHSYSIMEAREIDGHRLLRLRYVHECARQRQMNEKLTNLRNPWGRKEWHGAWGDGSKEWTPEWMKTLGHKFGNDGFFWISYKDLLRKYQHFDRTRLFGPEWTITQQWTTLNVPWSADYHSTKFMMDVTTSGPVVIVLSQLDARYFKGLAGEYSFVLKFRLQKEGERDYLVRSHSSHFMGRSVNAEINLDPGRYHVLMKITAFRHEDVDSTEEIVRQVASTRREKLVQVGLSYDLAHAKGLVGETEQEKREQELFKAAERRKLRDDIKKKMQKDWIRNQKLNARQERMEARRGCRTPSGSGSSYDHNPERDCLPSQILTEKQVAESPIDAGSMSSESGDRRVNGSVPIIHVNGGQGLHERHARRASSGWRRGADSPRPSLDARFATEALDPTDLDLLEGFEFDSDLDMPPDEADVKNHPPSMGHDEPAVDPWNAVCVVGLRVYSKDPMLSLQVVRPVPEDDTEAPLDRDDPAASATTSRRDTYSWRDSWSSQLPI</sequence>
<comment type="similarity">
    <text evidence="1">Belongs to the peptidase C2 family.</text>
</comment>
<reference evidence="9" key="1">
    <citation type="submission" date="2021-07" db="EMBL/GenBank/DDBJ databases">
        <authorList>
            <person name="Branca A.L. A."/>
        </authorList>
    </citation>
    <scope>NUCLEOTIDE SEQUENCE</scope>
</reference>
<keyword evidence="3 6" id="KW-0378">Hydrolase</keyword>
<evidence type="ECO:0000256" key="3">
    <source>
        <dbReference type="ARBA" id="ARBA00022801"/>
    </source>
</evidence>
<dbReference type="EMBL" id="CAJVRC010000845">
    <property type="protein sequence ID" value="CAG8892662.1"/>
    <property type="molecule type" value="Genomic_DNA"/>
</dbReference>
<comment type="caution">
    <text evidence="9">The sequence shown here is derived from an EMBL/GenBank/DDBJ whole genome shotgun (WGS) entry which is preliminary data.</text>
</comment>
<dbReference type="SMART" id="SM00230">
    <property type="entry name" value="CysPc"/>
    <property type="match status" value="1"/>
</dbReference>
<dbReference type="GO" id="GO:0006508">
    <property type="term" value="P:proteolysis"/>
    <property type="evidence" value="ECO:0007669"/>
    <property type="project" value="UniProtKB-KW"/>
</dbReference>
<dbReference type="PROSITE" id="PS50203">
    <property type="entry name" value="CALPAIN_CAT"/>
    <property type="match status" value="1"/>
</dbReference>
<dbReference type="GO" id="GO:0004198">
    <property type="term" value="F:calcium-dependent cysteine-type endopeptidase activity"/>
    <property type="evidence" value="ECO:0007669"/>
    <property type="project" value="InterPro"/>
</dbReference>
<feature type="active site" evidence="5 6">
    <location>
        <position position="396"/>
    </location>
</feature>
<organism evidence="9 10">
    <name type="scientific">Penicillium egyptiacum</name>
    <dbReference type="NCBI Taxonomy" id="1303716"/>
    <lineage>
        <taxon>Eukaryota</taxon>
        <taxon>Fungi</taxon>
        <taxon>Dikarya</taxon>
        <taxon>Ascomycota</taxon>
        <taxon>Pezizomycotina</taxon>
        <taxon>Eurotiomycetes</taxon>
        <taxon>Eurotiomycetidae</taxon>
        <taxon>Eurotiales</taxon>
        <taxon>Aspergillaceae</taxon>
        <taxon>Penicillium</taxon>
    </lineage>
</organism>
<keyword evidence="4 6" id="KW-0788">Thiol protease</keyword>
<feature type="domain" description="Calpain catalytic" evidence="8">
    <location>
        <begin position="135"/>
        <end position="452"/>
    </location>
</feature>
<dbReference type="InterPro" id="IPR038765">
    <property type="entry name" value="Papain-like_cys_pep_sf"/>
</dbReference>
<feature type="region of interest" description="Disordered" evidence="7">
    <location>
        <begin position="630"/>
        <end position="665"/>
    </location>
</feature>
<evidence type="ECO:0000256" key="5">
    <source>
        <dbReference type="PIRSR" id="PIRSR622684-1"/>
    </source>
</evidence>
<evidence type="ECO:0000256" key="2">
    <source>
        <dbReference type="ARBA" id="ARBA00022670"/>
    </source>
</evidence>
<feature type="compositionally biased region" description="Polar residues" evidence="7">
    <location>
        <begin position="839"/>
        <end position="849"/>
    </location>
</feature>
<evidence type="ECO:0000256" key="4">
    <source>
        <dbReference type="ARBA" id="ARBA00022807"/>
    </source>
</evidence>
<evidence type="ECO:0000256" key="7">
    <source>
        <dbReference type="SAM" id="MobiDB-lite"/>
    </source>
</evidence>
<dbReference type="Pfam" id="PF00648">
    <property type="entry name" value="Peptidase_C2"/>
    <property type="match status" value="2"/>
</dbReference>
<feature type="active site" evidence="5 6">
    <location>
        <position position="357"/>
    </location>
</feature>
<gene>
    <name evidence="9" type="ORF">PEGY_LOCUS3244</name>
</gene>
<dbReference type="SUPFAM" id="SSF54001">
    <property type="entry name" value="Cysteine proteinases"/>
    <property type="match status" value="1"/>
</dbReference>
<dbReference type="InterPro" id="IPR022684">
    <property type="entry name" value="Calpain_cysteine_protease"/>
</dbReference>
<feature type="compositionally biased region" description="Low complexity" evidence="7">
    <location>
        <begin position="8"/>
        <end position="26"/>
    </location>
</feature>
<dbReference type="AlphaFoldDB" id="A0A9W4K820"/>
<evidence type="ECO:0000256" key="1">
    <source>
        <dbReference type="ARBA" id="ARBA00007623"/>
    </source>
</evidence>
<evidence type="ECO:0000256" key="6">
    <source>
        <dbReference type="PROSITE-ProRule" id="PRU00239"/>
    </source>
</evidence>
<dbReference type="Gene3D" id="3.90.70.10">
    <property type="entry name" value="Cysteine proteinases"/>
    <property type="match status" value="1"/>
</dbReference>
<feature type="region of interest" description="Disordered" evidence="7">
    <location>
        <begin position="677"/>
        <end position="696"/>
    </location>
</feature>
<dbReference type="PANTHER" id="PTHR10183">
    <property type="entry name" value="CALPAIN"/>
    <property type="match status" value="1"/>
</dbReference>
<accession>A0A9W4K820</accession>
<feature type="region of interest" description="Disordered" evidence="7">
    <location>
        <begin position="1"/>
        <end position="29"/>
    </location>
</feature>
<protein>
    <recommendedName>
        <fullName evidence="8">Calpain catalytic domain-containing protein</fullName>
    </recommendedName>
</protein>
<evidence type="ECO:0000313" key="10">
    <source>
        <dbReference type="Proteomes" id="UP001154252"/>
    </source>
</evidence>
<dbReference type="OrthoDB" id="424753at2759"/>
<dbReference type="InterPro" id="IPR001300">
    <property type="entry name" value="Peptidase_C2_calpain_cat"/>
</dbReference>